<dbReference type="AlphaFoldDB" id="A0A9W5WU64"/>
<feature type="compositionally biased region" description="Low complexity" evidence="1">
    <location>
        <begin position="148"/>
        <end position="158"/>
    </location>
</feature>
<dbReference type="EMBL" id="BLIY01000007">
    <property type="protein sequence ID" value="GFE53640.1"/>
    <property type="molecule type" value="Genomic_DNA"/>
</dbReference>
<protein>
    <submittedName>
        <fullName evidence="2">PT repeat family protein, putative</fullName>
    </submittedName>
</protein>
<accession>A0A9W5WU64</accession>
<evidence type="ECO:0000313" key="3">
    <source>
        <dbReference type="Proteomes" id="UP001057455"/>
    </source>
</evidence>
<evidence type="ECO:0000313" key="2">
    <source>
        <dbReference type="EMBL" id="GFE53640.1"/>
    </source>
</evidence>
<comment type="caution">
    <text evidence="2">The sequence shown here is derived from an EMBL/GenBank/DDBJ whole genome shotgun (WGS) entry which is preliminary data.</text>
</comment>
<feature type="compositionally biased region" description="Basic residues" evidence="1">
    <location>
        <begin position="122"/>
        <end position="132"/>
    </location>
</feature>
<feature type="compositionally biased region" description="Low complexity" evidence="1">
    <location>
        <begin position="101"/>
        <end position="116"/>
    </location>
</feature>
<sequence length="654" mass="71701">MQGGYTYYAQADVKTVPQSQTVVQVDPRYHAPAVVQAVEEPTMPKVRRRMVNASTAIIQPGKVVGSTILPKRIPLLPMLPYPNVHFVGRPAEEPTEDQTSSDEATTTTTKKTTSTAKDSKASTKRTTKSKAKTTREKSTQKSTKKATPPSSEASEPESVGVQPIPAVRYIATNIPYATVVNPVAWPTKVVDASGYPAVQVPVEVQGIKRRRTPTTGNWVYVKNPPTYTAINTHTMESVPTHIAQDSNGTKYLVAQTQVVQPVTSQVVEPVAPPVVQQVPQPVVQQVTPQVVQPVAPQVVQPVAPPMMQQVAPQVGTMMMPSGRIQAVPVRTVSAPPQVTQLRQMPPPKPQLATGRIVSRTGGMNIKEPILVRKSPTMQPMTQYMQQPVVVMDGSMMLGHNQSPVYMTPNGNNMPMHPSPMGTMPMTAPMGVDYHNGTKDNSMMPYTTTAEQTTISTDGYDMDYYVTPRPGNPMGVTDEVPDLHNAHMMNDQRMSVPGEDGSEHGLISARHMMYANGGMPDGKRRRTDECYMDTQVPYDTFAANRQGIPMYGTKMMYPTDYNAQYGAQQLYASRCVSADNSQSTASTFIYDRQMSDPNRGLVDFGMSQATLKEGEVDPKDFVDAVRYMEMNDRGHSATRCNSGAPSEVDDRTIYE</sequence>
<dbReference type="Proteomes" id="UP001057455">
    <property type="component" value="Unassembled WGS sequence"/>
</dbReference>
<reference evidence="2" key="1">
    <citation type="submission" date="2019-12" db="EMBL/GenBank/DDBJ databases">
        <title>Genome sequence of Babesia ovis.</title>
        <authorList>
            <person name="Yamagishi J."/>
            <person name="Sevinc F."/>
            <person name="Xuan X."/>
        </authorList>
    </citation>
    <scope>NUCLEOTIDE SEQUENCE</scope>
    <source>
        <strain evidence="2">Selcuk</strain>
    </source>
</reference>
<feature type="region of interest" description="Disordered" evidence="1">
    <location>
        <begin position="633"/>
        <end position="654"/>
    </location>
</feature>
<feature type="region of interest" description="Disordered" evidence="1">
    <location>
        <begin position="87"/>
        <end position="159"/>
    </location>
</feature>
<proteinExistence type="predicted"/>
<evidence type="ECO:0000256" key="1">
    <source>
        <dbReference type="SAM" id="MobiDB-lite"/>
    </source>
</evidence>
<organism evidence="2 3">
    <name type="scientific">Babesia ovis</name>
    <dbReference type="NCBI Taxonomy" id="5869"/>
    <lineage>
        <taxon>Eukaryota</taxon>
        <taxon>Sar</taxon>
        <taxon>Alveolata</taxon>
        <taxon>Apicomplexa</taxon>
        <taxon>Aconoidasida</taxon>
        <taxon>Piroplasmida</taxon>
        <taxon>Babesiidae</taxon>
        <taxon>Babesia</taxon>
    </lineage>
</organism>
<gene>
    <name evidence="2" type="ORF">BaOVIS_010440</name>
</gene>
<keyword evidence="3" id="KW-1185">Reference proteome</keyword>
<name>A0A9W5WU64_BABOV</name>